<gene>
    <name evidence="2" type="ORF">GN330_11985</name>
</gene>
<feature type="transmembrane region" description="Helical" evidence="1">
    <location>
        <begin position="12"/>
        <end position="34"/>
    </location>
</feature>
<feature type="transmembrane region" description="Helical" evidence="1">
    <location>
        <begin position="165"/>
        <end position="183"/>
    </location>
</feature>
<keyword evidence="1" id="KW-1133">Transmembrane helix</keyword>
<accession>A0A844QH66</accession>
<feature type="transmembrane region" description="Helical" evidence="1">
    <location>
        <begin position="195"/>
        <end position="214"/>
    </location>
</feature>
<organism evidence="2 3">
    <name type="scientific">Nitratireductor arenosus</name>
    <dbReference type="NCBI Taxonomy" id="2682096"/>
    <lineage>
        <taxon>Bacteria</taxon>
        <taxon>Pseudomonadati</taxon>
        <taxon>Pseudomonadota</taxon>
        <taxon>Alphaproteobacteria</taxon>
        <taxon>Hyphomicrobiales</taxon>
        <taxon>Phyllobacteriaceae</taxon>
        <taxon>Nitratireductor</taxon>
    </lineage>
</organism>
<dbReference type="Proteomes" id="UP000463224">
    <property type="component" value="Unassembled WGS sequence"/>
</dbReference>
<dbReference type="EMBL" id="WPHG01000003">
    <property type="protein sequence ID" value="MVA97964.1"/>
    <property type="molecule type" value="Genomic_DNA"/>
</dbReference>
<reference evidence="2 3" key="1">
    <citation type="submission" date="2019-12" db="EMBL/GenBank/DDBJ databases">
        <title>Nitratireductor arenosus sp. nov., Isolated from sea sand, Jeju island, South Korea.</title>
        <authorList>
            <person name="Kim W."/>
        </authorList>
    </citation>
    <scope>NUCLEOTIDE SEQUENCE [LARGE SCALE GENOMIC DNA]</scope>
    <source>
        <strain evidence="2 3">CAU 1489</strain>
    </source>
</reference>
<keyword evidence="1" id="KW-0472">Membrane</keyword>
<evidence type="ECO:0000256" key="1">
    <source>
        <dbReference type="SAM" id="Phobius"/>
    </source>
</evidence>
<evidence type="ECO:0000313" key="3">
    <source>
        <dbReference type="Proteomes" id="UP000463224"/>
    </source>
</evidence>
<protein>
    <submittedName>
        <fullName evidence="2">Uncharacterized protein</fullName>
    </submittedName>
</protein>
<keyword evidence="1" id="KW-0812">Transmembrane</keyword>
<evidence type="ECO:0000313" key="2">
    <source>
        <dbReference type="EMBL" id="MVA97964.1"/>
    </source>
</evidence>
<name>A0A844QH66_9HYPH</name>
<dbReference type="RefSeq" id="WP_156712954.1">
    <property type="nucleotide sequence ID" value="NZ_WPHG01000003.1"/>
</dbReference>
<sequence>MDFFDTYSLKARLFPAILTVAPVVILCLLCASWVDPGLPEAVGAVAVMVLFFAAANLARRFGRAKEREIFSDTDGRPRNPELTHADSTFPASQKGRYRDYLAAQLGLPAPTAHDEQERPRDAQAFYDQAYVWLRENTRDTEAFKLLFNENISYGYYRNLLGLKPIGILLNLLSLGVAAAIVHYQPAFASLSNGKLVALGGLAAIHFGYFVLGVTRKAMLDASAIYARQLVLSTEALMKRT</sequence>
<proteinExistence type="predicted"/>
<feature type="transmembrane region" description="Helical" evidence="1">
    <location>
        <begin position="40"/>
        <end position="58"/>
    </location>
</feature>
<dbReference type="AlphaFoldDB" id="A0A844QH66"/>
<keyword evidence="3" id="KW-1185">Reference proteome</keyword>
<comment type="caution">
    <text evidence="2">The sequence shown here is derived from an EMBL/GenBank/DDBJ whole genome shotgun (WGS) entry which is preliminary data.</text>
</comment>